<protein>
    <submittedName>
        <fullName evidence="2">Uncharacterized protein</fullName>
    </submittedName>
</protein>
<keyword evidence="3" id="KW-1185">Reference proteome</keyword>
<accession>A0A8T0SI35</accession>
<dbReference type="Proteomes" id="UP000823388">
    <property type="component" value="Chromosome 5K"/>
</dbReference>
<dbReference type="EMBL" id="CM029045">
    <property type="protein sequence ID" value="KAG2597012.1"/>
    <property type="molecule type" value="Genomic_DNA"/>
</dbReference>
<sequence>MHPLQALSPPVLIIHAHPSASAYPGPSPPPAERSPPTAAVALSLSLSPPLQIDLRPPLARFPPTMPTDTALPLSLDLEDFKGDFSFDALFGGLMDELLSEYRGRMTPRPHHPRAAVFPAIDEFVFWNPPSTSCSGCSSARARSSLTSAGRLTSNSRT</sequence>
<organism evidence="2 3">
    <name type="scientific">Panicum virgatum</name>
    <name type="common">Blackwell switchgrass</name>
    <dbReference type="NCBI Taxonomy" id="38727"/>
    <lineage>
        <taxon>Eukaryota</taxon>
        <taxon>Viridiplantae</taxon>
        <taxon>Streptophyta</taxon>
        <taxon>Embryophyta</taxon>
        <taxon>Tracheophyta</taxon>
        <taxon>Spermatophyta</taxon>
        <taxon>Magnoliopsida</taxon>
        <taxon>Liliopsida</taxon>
        <taxon>Poales</taxon>
        <taxon>Poaceae</taxon>
        <taxon>PACMAD clade</taxon>
        <taxon>Panicoideae</taxon>
        <taxon>Panicodae</taxon>
        <taxon>Paniceae</taxon>
        <taxon>Panicinae</taxon>
        <taxon>Panicum</taxon>
        <taxon>Panicum sect. Hiantes</taxon>
    </lineage>
</organism>
<dbReference type="EMBL" id="CM029045">
    <property type="protein sequence ID" value="KAG2597014.1"/>
    <property type="molecule type" value="Genomic_DNA"/>
</dbReference>
<feature type="region of interest" description="Disordered" evidence="1">
    <location>
        <begin position="18"/>
        <end position="38"/>
    </location>
</feature>
<reference evidence="2" key="1">
    <citation type="submission" date="2020-05" db="EMBL/GenBank/DDBJ databases">
        <title>WGS assembly of Panicum virgatum.</title>
        <authorList>
            <person name="Lovell J.T."/>
            <person name="Jenkins J."/>
            <person name="Shu S."/>
            <person name="Juenger T.E."/>
            <person name="Schmutz J."/>
        </authorList>
    </citation>
    <scope>NUCLEOTIDE SEQUENCE</scope>
    <source>
        <strain evidence="2">AP13</strain>
    </source>
</reference>
<gene>
    <name evidence="2" type="ORF">PVAP13_5KG216714</name>
</gene>
<proteinExistence type="predicted"/>
<evidence type="ECO:0000313" key="2">
    <source>
        <dbReference type="EMBL" id="KAG2597014.1"/>
    </source>
</evidence>
<dbReference type="OrthoDB" id="125856at2759"/>
<comment type="caution">
    <text evidence="2">The sequence shown here is derived from an EMBL/GenBank/DDBJ whole genome shotgun (WGS) entry which is preliminary data.</text>
</comment>
<dbReference type="AlphaFoldDB" id="A0A8T0SI35"/>
<name>A0A8T0SI35_PANVG</name>
<dbReference type="EMBL" id="CM029045">
    <property type="protein sequence ID" value="KAG2597013.1"/>
    <property type="molecule type" value="Genomic_DNA"/>
</dbReference>
<evidence type="ECO:0000256" key="1">
    <source>
        <dbReference type="SAM" id="MobiDB-lite"/>
    </source>
</evidence>
<evidence type="ECO:0000313" key="3">
    <source>
        <dbReference type="Proteomes" id="UP000823388"/>
    </source>
</evidence>